<organism evidence="2 3">
    <name type="scientific">Aspergillus transmontanensis</name>
    <dbReference type="NCBI Taxonomy" id="1034304"/>
    <lineage>
        <taxon>Eukaryota</taxon>
        <taxon>Fungi</taxon>
        <taxon>Dikarya</taxon>
        <taxon>Ascomycota</taxon>
        <taxon>Pezizomycotina</taxon>
        <taxon>Eurotiomycetes</taxon>
        <taxon>Eurotiomycetidae</taxon>
        <taxon>Eurotiales</taxon>
        <taxon>Aspergillaceae</taxon>
        <taxon>Aspergillus</taxon>
        <taxon>Aspergillus subgen. Circumdati</taxon>
    </lineage>
</organism>
<evidence type="ECO:0000256" key="1">
    <source>
        <dbReference type="SAM" id="MobiDB-lite"/>
    </source>
</evidence>
<dbReference type="Gene3D" id="1.25.40.20">
    <property type="entry name" value="Ankyrin repeat-containing domain"/>
    <property type="match status" value="1"/>
</dbReference>
<feature type="region of interest" description="Disordered" evidence="1">
    <location>
        <begin position="1061"/>
        <end position="1100"/>
    </location>
</feature>
<feature type="compositionally biased region" description="Low complexity" evidence="1">
    <location>
        <begin position="1063"/>
        <end position="1080"/>
    </location>
</feature>
<reference evidence="3" key="1">
    <citation type="submission" date="2019-04" db="EMBL/GenBank/DDBJ databases">
        <title>Friends and foes A comparative genomics studyof 23 Aspergillus species from section Flavi.</title>
        <authorList>
            <consortium name="DOE Joint Genome Institute"/>
            <person name="Kjaerbolling I."/>
            <person name="Vesth T."/>
            <person name="Frisvad J.C."/>
            <person name="Nybo J.L."/>
            <person name="Theobald S."/>
            <person name="Kildgaard S."/>
            <person name="Isbrandt T."/>
            <person name="Kuo A."/>
            <person name="Sato A."/>
            <person name="Lyhne E.K."/>
            <person name="Kogle M.E."/>
            <person name="Wiebenga A."/>
            <person name="Kun R.S."/>
            <person name="Lubbers R.J."/>
            <person name="Makela M.R."/>
            <person name="Barry K."/>
            <person name="Chovatia M."/>
            <person name="Clum A."/>
            <person name="Daum C."/>
            <person name="Haridas S."/>
            <person name="He G."/>
            <person name="LaButti K."/>
            <person name="Lipzen A."/>
            <person name="Mondo S."/>
            <person name="Riley R."/>
            <person name="Salamov A."/>
            <person name="Simmons B.A."/>
            <person name="Magnuson J.K."/>
            <person name="Henrissat B."/>
            <person name="Mortensen U.H."/>
            <person name="Larsen T.O."/>
            <person name="Devries R.P."/>
            <person name="Grigoriev I.V."/>
            <person name="Machida M."/>
            <person name="Baker S.E."/>
            <person name="Andersen M.R."/>
        </authorList>
    </citation>
    <scope>NUCLEOTIDE SEQUENCE [LARGE SCALE GENOMIC DNA]</scope>
    <source>
        <strain evidence="3">CBS 130015</strain>
    </source>
</reference>
<name>A0A5N6VY99_9EURO</name>
<dbReference type="SUPFAM" id="SSF48403">
    <property type="entry name" value="Ankyrin repeat"/>
    <property type="match status" value="1"/>
</dbReference>
<feature type="region of interest" description="Disordered" evidence="1">
    <location>
        <begin position="570"/>
        <end position="627"/>
    </location>
</feature>
<dbReference type="EMBL" id="ML738337">
    <property type="protein sequence ID" value="KAE8312070.1"/>
    <property type="molecule type" value="Genomic_DNA"/>
</dbReference>
<keyword evidence="3" id="KW-1185">Reference proteome</keyword>
<sequence>MSQENSASDWGFDSDTTAESKGQQDSSVRDHQALNLNSRDVDGTRSNQSAGSWGFGCTVGPSQSLEQEILADHIASWSSAQSQESSSWITTDEESVNEIFESLPGPTRESLNSLGIQTMLNLKHELFAPSLHNMLHIVANHTFYSTSHRRRPWQERLEIMRQVVKVLVAAGVDVNEKGLRGETPLIMAVAPVMKYAGWRWMYQWICDYYISNAGDDNNSIQSRSSDSGDTPCFADEATIIALLEGGAKPLGQHYDANVLSIWLNVGYRANARLERFDEVLGAILNNIPSINAKLDNIFSDTEHKTFLHELVQYEYSDPSHVGRVLMKLLDADLKPPLNVDSLDSDGKTPLLTLLDRLDPWQPTEDSIFETARILIAAGARFDFVSASGDTVLSTIIDQDLLESRSPGDDKTLACTIERVFALDPYAKTGHSTLVNFIPVSFLGEAIYRGYSAIAAILLRYGMKRHIDRVIESPEWLAEDLFDGYNQQVVTAVCEQLGKPSSMSARVSGRHKREVVGARICDLAFCGLGRTRFLAWSWSFVRAYPMFSLAGGNHSIIGKDYLEDLDRVGQGGSTKSGKDITGNSSSKYRKGIDDCESKSSGTDTSASRSSKDSQSSGRQGDALPGLSEPIRALGPLLMDTVKERKVPPTSLVLDRARHLKFDRLRPSRRAHSCPRTGDHKMRTLESLKPARVDYYAYSGLELRTKIWRRDSLPDLSTRLTAGLHFEELQPYVFRSDGVAIRGGRVLLREDIDEESLDWLRGGRLKNPTLPYQPLVPYSLVEQLDYLNKPGTWDPKDFDLEAVITTARQAIRSTTEGHPRRERWIESLRLTFKFRDRNLLNMLEAWPHGDPGENLDLEESLNAHREYAWSMPADSPYRASSLNGLVGHLERLYHRTGDTAFLDEAVSTAKQVLEDSFADDWDILGLSDAIDRPLYNANLALLLTTRHRQANVPDLGQAIDLARQALQEAGPNDRPWGKNVLRNVGINLARQYKHTSNICDLDEAIDVALYTLYAGPDENTNEADLLLDLLPRLWDRYRATGSMTDLERARECARQFRLITRDASGDSTTGDSSSDSTGYLTDDSTEIEEHNTSGPVSRRRSI</sequence>
<dbReference type="InterPro" id="IPR036770">
    <property type="entry name" value="Ankyrin_rpt-contain_sf"/>
</dbReference>
<evidence type="ECO:0000313" key="3">
    <source>
        <dbReference type="Proteomes" id="UP000325433"/>
    </source>
</evidence>
<evidence type="ECO:0000313" key="2">
    <source>
        <dbReference type="EMBL" id="KAE8312070.1"/>
    </source>
</evidence>
<feature type="compositionally biased region" description="Polar residues" evidence="1">
    <location>
        <begin position="34"/>
        <end position="51"/>
    </location>
</feature>
<feature type="region of interest" description="Disordered" evidence="1">
    <location>
        <begin position="1"/>
        <end position="53"/>
    </location>
</feature>
<feature type="compositionally biased region" description="Low complexity" evidence="1">
    <location>
        <begin position="597"/>
        <end position="620"/>
    </location>
</feature>
<gene>
    <name evidence="2" type="ORF">BDV41DRAFT_578116</name>
</gene>
<dbReference type="AlphaFoldDB" id="A0A5N6VY99"/>
<feature type="compositionally biased region" description="Polar residues" evidence="1">
    <location>
        <begin position="1"/>
        <end position="26"/>
    </location>
</feature>
<proteinExistence type="predicted"/>
<dbReference type="Proteomes" id="UP000325433">
    <property type="component" value="Unassembled WGS sequence"/>
</dbReference>
<protein>
    <submittedName>
        <fullName evidence="2">Uncharacterized protein</fullName>
    </submittedName>
</protein>
<accession>A0A5N6VY99</accession>